<keyword evidence="12" id="KW-1185">Reference proteome</keyword>
<evidence type="ECO:0000256" key="3">
    <source>
        <dbReference type="ARBA" id="ARBA00022553"/>
    </source>
</evidence>
<dbReference type="InterPro" id="IPR036097">
    <property type="entry name" value="HisK_dim/P_sf"/>
</dbReference>
<accession>A0ABX1Q5U2</accession>
<evidence type="ECO:0000256" key="1">
    <source>
        <dbReference type="ARBA" id="ARBA00000085"/>
    </source>
</evidence>
<keyword evidence="9" id="KW-0812">Transmembrane</keyword>
<keyword evidence="5" id="KW-0547">Nucleotide-binding</keyword>
<feature type="transmembrane region" description="Helical" evidence="9">
    <location>
        <begin position="29"/>
        <end position="48"/>
    </location>
</feature>
<keyword evidence="9" id="KW-0472">Membrane</keyword>
<dbReference type="Pfam" id="PF00512">
    <property type="entry name" value="HisKA"/>
    <property type="match status" value="1"/>
</dbReference>
<dbReference type="GO" id="GO:0016301">
    <property type="term" value="F:kinase activity"/>
    <property type="evidence" value="ECO:0007669"/>
    <property type="project" value="UniProtKB-KW"/>
</dbReference>
<organism evidence="11 12">
    <name type="scientific">Aromatoleum diolicum</name>
    <dbReference type="NCBI Taxonomy" id="75796"/>
    <lineage>
        <taxon>Bacteria</taxon>
        <taxon>Pseudomonadati</taxon>
        <taxon>Pseudomonadota</taxon>
        <taxon>Betaproteobacteria</taxon>
        <taxon>Rhodocyclales</taxon>
        <taxon>Rhodocyclaceae</taxon>
        <taxon>Aromatoleum</taxon>
    </lineage>
</organism>
<protein>
    <recommendedName>
        <fullName evidence="2">histidine kinase</fullName>
        <ecNumber evidence="2">2.7.13.3</ecNumber>
    </recommendedName>
</protein>
<evidence type="ECO:0000256" key="2">
    <source>
        <dbReference type="ARBA" id="ARBA00012438"/>
    </source>
</evidence>
<keyword evidence="4" id="KW-0808">Transferase</keyword>
<evidence type="ECO:0000313" key="11">
    <source>
        <dbReference type="EMBL" id="NMG73732.1"/>
    </source>
</evidence>
<evidence type="ECO:0000259" key="10">
    <source>
        <dbReference type="SMART" id="SM00388"/>
    </source>
</evidence>
<evidence type="ECO:0000256" key="6">
    <source>
        <dbReference type="ARBA" id="ARBA00022777"/>
    </source>
</evidence>
<dbReference type="InterPro" id="IPR003661">
    <property type="entry name" value="HisK_dim/P_dom"/>
</dbReference>
<keyword evidence="9" id="KW-1133">Transmembrane helix</keyword>
<dbReference type="InterPro" id="IPR036890">
    <property type="entry name" value="HATPase_C_sf"/>
</dbReference>
<comment type="caution">
    <text evidence="11">The sequence shown here is derived from an EMBL/GenBank/DDBJ whole genome shotgun (WGS) entry which is preliminary data.</text>
</comment>
<proteinExistence type="predicted"/>
<feature type="domain" description="Signal transduction histidine kinase dimerisation/phosphoacceptor" evidence="10">
    <location>
        <begin position="355"/>
        <end position="421"/>
    </location>
</feature>
<evidence type="ECO:0000256" key="7">
    <source>
        <dbReference type="ARBA" id="ARBA00022840"/>
    </source>
</evidence>
<evidence type="ECO:0000256" key="5">
    <source>
        <dbReference type="ARBA" id="ARBA00022741"/>
    </source>
</evidence>
<name>A0ABX1Q5U2_9RHOO</name>
<sequence>MLNRRVNKLSRRSERADEVRVGGFRLMRYFTLTSLVAFAVVALTLFFLQRSEESFFAQVQGEQNAFFARVQAELAQRQEQTARSNLLTVHEAAHVNLTRLLANVLWDSDFAPFVARVQAMPIDACRGLPPPSEPAGGTRSDPRRACFAELGREIAALPGFAELDAKAYATMRASSVFKIKVFDLRGITVYSSEHNQIGEDKADNLGWKVAVGGQPASELTHRDRFSAFEGEVENRDLISSYIPVRAPGSDKVIGVFEIYSDVTAFLGQIKDVSGEVASVAASNQDIVERTAADNQEKVSVASDRFLLIVGGLLVLLYLALLLLVRNGQRIIDAQARAQERATRREERWHREKMAALATMAANVSHEVGNPLATISMLAQQILQQKTKNDCDVCQPKLILEQTQRIASMTRQITEFASARRESSERVDLNQMVKAVLDFLSFDRGFSSMQVDFRPDGDLPALTVIPDHLNEVLMNLLQGCAECPGGPNGRRGRLVVETLGRGDAVVIRISCECAEPDGPCAAHTPFKDTRFDVVSRRVAGMGGQLVPTATAVEVTLPTTPSAVAPD</sequence>
<dbReference type="SUPFAM" id="SSF47384">
    <property type="entry name" value="Homodimeric domain of signal transducing histidine kinase"/>
    <property type="match status" value="1"/>
</dbReference>
<gene>
    <name evidence="11" type="ORF">GPA25_03065</name>
</gene>
<dbReference type="PANTHER" id="PTHR43065:SF10">
    <property type="entry name" value="PEROXIDE STRESS-ACTIVATED HISTIDINE KINASE MAK3"/>
    <property type="match status" value="1"/>
</dbReference>
<feature type="transmembrane region" description="Helical" evidence="9">
    <location>
        <begin position="305"/>
        <end position="324"/>
    </location>
</feature>
<reference evidence="11 12" key="1">
    <citation type="submission" date="2019-12" db="EMBL/GenBank/DDBJ databases">
        <title>Comparative genomics gives insights into the taxonomy of the Azoarcus-Aromatoleum group and reveals separate origins of nif in the plant-associated Azoarcus and non-plant-associated Aromatoleum sub-groups.</title>
        <authorList>
            <person name="Lafos M."/>
            <person name="Maluk M."/>
            <person name="Batista M."/>
            <person name="Junghare M."/>
            <person name="Carmona M."/>
            <person name="Faoro H."/>
            <person name="Cruz L.M."/>
            <person name="Battistoni F."/>
            <person name="De Souza E."/>
            <person name="Pedrosa F."/>
            <person name="Chen W.-M."/>
            <person name="Poole P.S."/>
            <person name="Dixon R.A."/>
            <person name="James E.K."/>
        </authorList>
    </citation>
    <scope>NUCLEOTIDE SEQUENCE [LARGE SCALE GENOMIC DNA]</scope>
    <source>
        <strain evidence="11 12">22Lin</strain>
    </source>
</reference>
<comment type="catalytic activity">
    <reaction evidence="1">
        <text>ATP + protein L-histidine = ADP + protein N-phospho-L-histidine.</text>
        <dbReference type="EC" id="2.7.13.3"/>
    </reaction>
</comment>
<dbReference type="EMBL" id="WTVQ01000003">
    <property type="protein sequence ID" value="NMG73732.1"/>
    <property type="molecule type" value="Genomic_DNA"/>
</dbReference>
<evidence type="ECO:0000256" key="4">
    <source>
        <dbReference type="ARBA" id="ARBA00022679"/>
    </source>
</evidence>
<dbReference type="EC" id="2.7.13.3" evidence="2"/>
<evidence type="ECO:0000256" key="8">
    <source>
        <dbReference type="ARBA" id="ARBA00023012"/>
    </source>
</evidence>
<dbReference type="SMART" id="SM00388">
    <property type="entry name" value="HisKA"/>
    <property type="match status" value="1"/>
</dbReference>
<keyword evidence="6 11" id="KW-0418">Kinase</keyword>
<keyword evidence="7" id="KW-0067">ATP-binding</keyword>
<evidence type="ECO:0000256" key="9">
    <source>
        <dbReference type="SAM" id="Phobius"/>
    </source>
</evidence>
<keyword evidence="3" id="KW-0597">Phosphoprotein</keyword>
<evidence type="ECO:0000313" key="12">
    <source>
        <dbReference type="Proteomes" id="UP000648984"/>
    </source>
</evidence>
<dbReference type="CDD" id="cd00082">
    <property type="entry name" value="HisKA"/>
    <property type="match status" value="1"/>
</dbReference>
<dbReference type="Gene3D" id="1.10.287.130">
    <property type="match status" value="1"/>
</dbReference>
<dbReference type="PANTHER" id="PTHR43065">
    <property type="entry name" value="SENSOR HISTIDINE KINASE"/>
    <property type="match status" value="1"/>
</dbReference>
<dbReference type="SUPFAM" id="SSF55874">
    <property type="entry name" value="ATPase domain of HSP90 chaperone/DNA topoisomerase II/histidine kinase"/>
    <property type="match status" value="1"/>
</dbReference>
<keyword evidence="8" id="KW-0902">Two-component regulatory system</keyword>
<dbReference type="Proteomes" id="UP000648984">
    <property type="component" value="Unassembled WGS sequence"/>
</dbReference>